<dbReference type="PROSITE" id="PS51352">
    <property type="entry name" value="THIOREDOXIN_2"/>
    <property type="match status" value="1"/>
</dbReference>
<evidence type="ECO:0000256" key="1">
    <source>
        <dbReference type="ARBA" id="ARBA00010996"/>
    </source>
</evidence>
<evidence type="ECO:0000313" key="8">
    <source>
        <dbReference type="Proteomes" id="UP001169760"/>
    </source>
</evidence>
<reference evidence="7" key="1">
    <citation type="submission" date="2023-07" db="EMBL/GenBank/DDBJ databases">
        <title>Genome content predicts the carbon catabolic preferences of heterotrophic bacteria.</title>
        <authorList>
            <person name="Gralka M."/>
        </authorList>
    </citation>
    <scope>NUCLEOTIDE SEQUENCE</scope>
    <source>
        <strain evidence="7">I3M17_2</strain>
    </source>
</reference>
<dbReference type="SUPFAM" id="SSF52833">
    <property type="entry name" value="Thioredoxin-like"/>
    <property type="match status" value="1"/>
</dbReference>
<feature type="transmembrane region" description="Helical" evidence="5">
    <location>
        <begin position="12"/>
        <end position="31"/>
    </location>
</feature>
<feature type="domain" description="Thioredoxin" evidence="6">
    <location>
        <begin position="53"/>
        <end position="212"/>
    </location>
</feature>
<protein>
    <submittedName>
        <fullName evidence="7">SCO family protein</fullName>
    </submittedName>
</protein>
<keyword evidence="4" id="KW-1015">Disulfide bond</keyword>
<keyword evidence="2 3" id="KW-0186">Copper</keyword>
<dbReference type="InterPro" id="IPR003782">
    <property type="entry name" value="SCO1/SenC"/>
</dbReference>
<dbReference type="EMBL" id="JAUOPB010000006">
    <property type="protein sequence ID" value="MDO6422722.1"/>
    <property type="molecule type" value="Genomic_DNA"/>
</dbReference>
<evidence type="ECO:0000313" key="7">
    <source>
        <dbReference type="EMBL" id="MDO6422722.1"/>
    </source>
</evidence>
<proteinExistence type="inferred from homology"/>
<dbReference type="AlphaFoldDB" id="A0AAW7X773"/>
<evidence type="ECO:0000256" key="2">
    <source>
        <dbReference type="ARBA" id="ARBA00023008"/>
    </source>
</evidence>
<evidence type="ECO:0000256" key="3">
    <source>
        <dbReference type="PIRSR" id="PIRSR603782-1"/>
    </source>
</evidence>
<evidence type="ECO:0000256" key="5">
    <source>
        <dbReference type="SAM" id="Phobius"/>
    </source>
</evidence>
<keyword evidence="3" id="KW-0479">Metal-binding</keyword>
<sequence length="219" mass="24791">MTEQTNKQQKGIKYTVIAAVAFMVIVLSLFMNKILQPRILSDQQLRANGAIEFDTARIIRDFKLVDQNNQPYTLDALKGKWTLIYFGFTHCPDICPTTLMQLSKVVNSLEPEIKANTQVLMVTADPARDTPEKLKIYIEHFNKDFNAITGEFLAVKRLAGDLNVAFNKVMLDNGDYTIDHSGNLILINPHGHYHGFFKPPFELAKLKLTYQSIVSSAEL</sequence>
<comment type="caution">
    <text evidence="7">The sequence shown here is derived from an EMBL/GenBank/DDBJ whole genome shotgun (WGS) entry which is preliminary data.</text>
</comment>
<keyword evidence="5" id="KW-1133">Transmembrane helix</keyword>
<name>A0AAW7X773_9GAMM</name>
<feature type="disulfide bond" description="Redox-active" evidence="4">
    <location>
        <begin position="91"/>
        <end position="95"/>
    </location>
</feature>
<dbReference type="Gene3D" id="3.40.30.10">
    <property type="entry name" value="Glutaredoxin"/>
    <property type="match status" value="1"/>
</dbReference>
<dbReference type="RefSeq" id="WP_303492632.1">
    <property type="nucleotide sequence ID" value="NZ_JAUOPB010000006.1"/>
</dbReference>
<dbReference type="InterPro" id="IPR036249">
    <property type="entry name" value="Thioredoxin-like_sf"/>
</dbReference>
<organism evidence="7 8">
    <name type="scientific">Saccharophagus degradans</name>
    <dbReference type="NCBI Taxonomy" id="86304"/>
    <lineage>
        <taxon>Bacteria</taxon>
        <taxon>Pseudomonadati</taxon>
        <taxon>Pseudomonadota</taxon>
        <taxon>Gammaproteobacteria</taxon>
        <taxon>Cellvibrionales</taxon>
        <taxon>Cellvibrionaceae</taxon>
        <taxon>Saccharophagus</taxon>
    </lineage>
</organism>
<feature type="binding site" evidence="3">
    <location>
        <position position="180"/>
    </location>
    <ligand>
        <name>Cu cation</name>
        <dbReference type="ChEBI" id="CHEBI:23378"/>
    </ligand>
</feature>
<dbReference type="Proteomes" id="UP001169760">
    <property type="component" value="Unassembled WGS sequence"/>
</dbReference>
<dbReference type="InterPro" id="IPR013766">
    <property type="entry name" value="Thioredoxin_domain"/>
</dbReference>
<dbReference type="PANTHER" id="PTHR12151:SF25">
    <property type="entry name" value="LINALOOL DEHYDRATASE_ISOMERASE DOMAIN-CONTAINING PROTEIN"/>
    <property type="match status" value="1"/>
</dbReference>
<dbReference type="CDD" id="cd02968">
    <property type="entry name" value="SCO"/>
    <property type="match status" value="1"/>
</dbReference>
<evidence type="ECO:0000256" key="4">
    <source>
        <dbReference type="PIRSR" id="PIRSR603782-2"/>
    </source>
</evidence>
<accession>A0AAW7X773</accession>
<keyword evidence="5" id="KW-0812">Transmembrane</keyword>
<keyword evidence="5" id="KW-0472">Membrane</keyword>
<dbReference type="PANTHER" id="PTHR12151">
    <property type="entry name" value="ELECTRON TRANSPORT PROTIN SCO1/SENC FAMILY MEMBER"/>
    <property type="match status" value="1"/>
</dbReference>
<gene>
    <name evidence="7" type="ORF">Q4521_09570</name>
</gene>
<comment type="similarity">
    <text evidence="1">Belongs to the SCO1/2 family.</text>
</comment>
<dbReference type="FunFam" id="3.40.30.10:FF:000013">
    <property type="entry name" value="Blast:Protein SCO1 homolog, mitochondrial"/>
    <property type="match status" value="1"/>
</dbReference>
<dbReference type="GO" id="GO:0046872">
    <property type="term" value="F:metal ion binding"/>
    <property type="evidence" value="ECO:0007669"/>
    <property type="project" value="UniProtKB-KW"/>
</dbReference>
<feature type="binding site" evidence="3">
    <location>
        <position position="95"/>
    </location>
    <ligand>
        <name>Cu cation</name>
        <dbReference type="ChEBI" id="CHEBI:23378"/>
    </ligand>
</feature>
<feature type="binding site" evidence="3">
    <location>
        <position position="91"/>
    </location>
    <ligand>
        <name>Cu cation</name>
        <dbReference type="ChEBI" id="CHEBI:23378"/>
    </ligand>
</feature>
<dbReference type="Pfam" id="PF02630">
    <property type="entry name" value="SCO1-SenC"/>
    <property type="match status" value="1"/>
</dbReference>
<evidence type="ECO:0000259" key="6">
    <source>
        <dbReference type="PROSITE" id="PS51352"/>
    </source>
</evidence>